<feature type="compositionally biased region" description="Low complexity" evidence="1">
    <location>
        <begin position="217"/>
        <end position="231"/>
    </location>
</feature>
<keyword evidence="3" id="KW-1185">Reference proteome</keyword>
<comment type="caution">
    <text evidence="2">The sequence shown here is derived from an EMBL/GenBank/DDBJ whole genome shotgun (WGS) entry which is preliminary data.</text>
</comment>
<dbReference type="RefSeq" id="WP_110012133.1">
    <property type="nucleotide sequence ID" value="NZ_QGUB01000003.1"/>
</dbReference>
<feature type="compositionally biased region" description="Low complexity" evidence="1">
    <location>
        <begin position="14"/>
        <end position="51"/>
    </location>
</feature>
<dbReference type="EMBL" id="QGUB01000003">
    <property type="protein sequence ID" value="PWW46835.1"/>
    <property type="molecule type" value="Genomic_DNA"/>
</dbReference>
<feature type="region of interest" description="Disordered" evidence="1">
    <location>
        <begin position="217"/>
        <end position="273"/>
    </location>
</feature>
<protein>
    <submittedName>
        <fullName evidence="2">Uncharacterized protein</fullName>
    </submittedName>
</protein>
<feature type="region of interest" description="Disordered" evidence="1">
    <location>
        <begin position="11"/>
        <end position="57"/>
    </location>
</feature>
<dbReference type="Proteomes" id="UP000246483">
    <property type="component" value="Unassembled WGS sequence"/>
</dbReference>
<reference evidence="2 3" key="1">
    <citation type="submission" date="2018-05" db="EMBL/GenBank/DDBJ databases">
        <title>Genomic Encyclopedia of Type Strains, Phase IV (KMG-IV): sequencing the most valuable type-strain genomes for metagenomic binning, comparative biology and taxonomic classification.</title>
        <authorList>
            <person name="Goeker M."/>
        </authorList>
    </citation>
    <scope>NUCLEOTIDE SEQUENCE [LARGE SCALE GENOMIC DNA]</scope>
    <source>
        <strain evidence="2 3">DSM 26006</strain>
    </source>
</reference>
<feature type="compositionally biased region" description="Polar residues" evidence="1">
    <location>
        <begin position="263"/>
        <end position="273"/>
    </location>
</feature>
<name>A0A317RDR9_9BURK</name>
<accession>A0A317RDR9</accession>
<dbReference type="OrthoDB" id="8903872at2"/>
<evidence type="ECO:0000313" key="3">
    <source>
        <dbReference type="Proteomes" id="UP000246483"/>
    </source>
</evidence>
<proteinExistence type="predicted"/>
<organism evidence="2 3">
    <name type="scientific">Melaminivora alkalimesophila</name>
    <dbReference type="NCBI Taxonomy" id="1165852"/>
    <lineage>
        <taxon>Bacteria</taxon>
        <taxon>Pseudomonadati</taxon>
        <taxon>Pseudomonadota</taxon>
        <taxon>Betaproteobacteria</taxon>
        <taxon>Burkholderiales</taxon>
        <taxon>Comamonadaceae</taxon>
        <taxon>Melaminivora</taxon>
    </lineage>
</organism>
<gene>
    <name evidence="2" type="ORF">DFR36_103110</name>
</gene>
<evidence type="ECO:0000256" key="1">
    <source>
        <dbReference type="SAM" id="MobiDB-lite"/>
    </source>
</evidence>
<evidence type="ECO:0000313" key="2">
    <source>
        <dbReference type="EMBL" id="PWW46835.1"/>
    </source>
</evidence>
<feature type="region of interest" description="Disordered" evidence="1">
    <location>
        <begin position="151"/>
        <end position="185"/>
    </location>
</feature>
<sequence>MSLFSWLFPRSRRSPAASPRGAAAGPLPRGGQPAGSAAAPVAPAAPAAEPAEGLRKNERVQRREQLYTVVRDVMVRAGVLSAGYKFKVLSLDQRGAQFLIMVDMAPEYGGDTQRASEIEALIKQTAQTRCDILVTAVYWRMNEQLGAQLPARGASGTGAAVRPPAVRPPPMLSSRPAPLMPPAAAPSPPIPTPRFDPIEPDEVEAFKQALAHAAALRPAATASAPAPLQGATPRRSGPLLPPNPADFEDTLMPSAPEGGRSADLSNTQYGDLR</sequence>
<dbReference type="AlphaFoldDB" id="A0A317RDR9"/>